<reference evidence="8" key="1">
    <citation type="journal article" date="2014" name="Int. J. Syst. Evol. Microbiol.">
        <title>Complete genome sequence of Corynebacterium casei LMG S-19264T (=DSM 44701T), isolated from a smear-ripened cheese.</title>
        <authorList>
            <consortium name="US DOE Joint Genome Institute (JGI-PGF)"/>
            <person name="Walter F."/>
            <person name="Albersmeier A."/>
            <person name="Kalinowski J."/>
            <person name="Ruckert C."/>
        </authorList>
    </citation>
    <scope>NUCLEOTIDE SEQUENCE</scope>
    <source>
        <strain evidence="8">KCTC 32513</strain>
    </source>
</reference>
<feature type="modified residue" description="N6-(pyridoxal phosphate)lysine" evidence="6">
    <location>
        <position position="285"/>
    </location>
</feature>
<dbReference type="InterPro" id="IPR021115">
    <property type="entry name" value="Pyridoxal-P_BS"/>
</dbReference>
<evidence type="ECO:0000256" key="6">
    <source>
        <dbReference type="PIRSR" id="PIRSR602129-50"/>
    </source>
</evidence>
<dbReference type="EMBL" id="BMZH01000001">
    <property type="protein sequence ID" value="GHA82822.1"/>
    <property type="molecule type" value="Genomic_DNA"/>
</dbReference>
<dbReference type="PROSITE" id="PS00392">
    <property type="entry name" value="DDC_GAD_HDC_YDC"/>
    <property type="match status" value="1"/>
</dbReference>
<proteinExistence type="inferred from homology"/>
<dbReference type="InterPro" id="IPR015421">
    <property type="entry name" value="PyrdxlP-dep_Trfase_major"/>
</dbReference>
<dbReference type="GO" id="GO:0019752">
    <property type="term" value="P:carboxylic acid metabolic process"/>
    <property type="evidence" value="ECO:0007669"/>
    <property type="project" value="InterPro"/>
</dbReference>
<dbReference type="GO" id="GO:0005737">
    <property type="term" value="C:cytoplasm"/>
    <property type="evidence" value="ECO:0007669"/>
    <property type="project" value="TreeGrafter"/>
</dbReference>
<evidence type="ECO:0000256" key="2">
    <source>
        <dbReference type="ARBA" id="ARBA00009533"/>
    </source>
</evidence>
<comment type="caution">
    <text evidence="8">The sequence shown here is derived from an EMBL/GenBank/DDBJ whole genome shotgun (WGS) entry which is preliminary data.</text>
</comment>
<gene>
    <name evidence="8" type="ORF">GCM10009069_02540</name>
</gene>
<dbReference type="PANTHER" id="PTHR45677:SF8">
    <property type="entry name" value="CYSTEINE SULFINIC ACID DECARBOXYLASE"/>
    <property type="match status" value="1"/>
</dbReference>
<evidence type="ECO:0000313" key="9">
    <source>
        <dbReference type="Proteomes" id="UP000634004"/>
    </source>
</evidence>
<dbReference type="PANTHER" id="PTHR45677">
    <property type="entry name" value="GLUTAMATE DECARBOXYLASE-RELATED"/>
    <property type="match status" value="1"/>
</dbReference>
<name>A0A8J3G011_9PROT</name>
<dbReference type="Pfam" id="PF00282">
    <property type="entry name" value="Pyridoxal_deC"/>
    <property type="match status" value="1"/>
</dbReference>
<evidence type="ECO:0000256" key="5">
    <source>
        <dbReference type="ARBA" id="ARBA00023239"/>
    </source>
</evidence>
<evidence type="ECO:0000256" key="1">
    <source>
        <dbReference type="ARBA" id="ARBA00001933"/>
    </source>
</evidence>
<keyword evidence="3" id="KW-0210">Decarboxylase</keyword>
<dbReference type="Proteomes" id="UP000634004">
    <property type="component" value="Unassembled WGS sequence"/>
</dbReference>
<dbReference type="AlphaFoldDB" id="A0A8J3G011"/>
<dbReference type="Gene3D" id="3.40.640.10">
    <property type="entry name" value="Type I PLP-dependent aspartate aminotransferase-like (Major domain)"/>
    <property type="match status" value="1"/>
</dbReference>
<dbReference type="RefSeq" id="WP_189494552.1">
    <property type="nucleotide sequence ID" value="NZ_BMZH01000001.1"/>
</dbReference>
<keyword evidence="4 6" id="KW-0663">Pyridoxal phosphate</keyword>
<keyword evidence="9" id="KW-1185">Reference proteome</keyword>
<dbReference type="GO" id="GO:0030170">
    <property type="term" value="F:pyridoxal phosphate binding"/>
    <property type="evidence" value="ECO:0007669"/>
    <property type="project" value="InterPro"/>
</dbReference>
<dbReference type="Gene3D" id="3.90.1150.170">
    <property type="match status" value="1"/>
</dbReference>
<dbReference type="InterPro" id="IPR015424">
    <property type="entry name" value="PyrdxlP-dep_Trfase"/>
</dbReference>
<protein>
    <submittedName>
        <fullName evidence="8">Pyridoxal-dependent decarboxylase</fullName>
    </submittedName>
</protein>
<sequence length="457" mass="50717">MEQTLEVFDRLVRELLADEAKNPVAEHIPSATVYERLDLKLQKDGISTTELEAALKDLIFTSPRTATTGFFNQLFGGRQDKAILGDLLSVILNNSMATYKAAGPQIAVEKTLLRQVCDIIGWGEDADGTLAPGGSMTNFMGMLMARDAFNQNIRFEGVQQKMTVYTSIESHYSTPKNAAFSGIGRDNVRMIATDDQGRMDPEVLRKTIQEDVANGFHPILINCTAGTTVLGAFDNLVEASAIAKEFNIWLHVDGAYGGSVLFSDQYRHLIDGVENVDSFTINAHKMLGTPLSCSLIVVKDKKNLHNSFSNDASYLYQTDHDGFNPGKTSIQCGRRNDALKLWVLWKSVGTNGLAAIVNKQFELADTARDYVRRHPDYSDYSVDDTVAICFNYKGILATELCTALYEHSELLVGYGSFRDDTFIRLVTINATNDTDDILNFFKTLETFVAENDVVFKK</sequence>
<dbReference type="SUPFAM" id="SSF53383">
    <property type="entry name" value="PLP-dependent transferases"/>
    <property type="match status" value="1"/>
</dbReference>
<evidence type="ECO:0000256" key="7">
    <source>
        <dbReference type="RuleBase" id="RU000382"/>
    </source>
</evidence>
<organism evidence="8 9">
    <name type="scientific">Algimonas arctica</name>
    <dbReference type="NCBI Taxonomy" id="1479486"/>
    <lineage>
        <taxon>Bacteria</taxon>
        <taxon>Pseudomonadati</taxon>
        <taxon>Pseudomonadota</taxon>
        <taxon>Alphaproteobacteria</taxon>
        <taxon>Maricaulales</taxon>
        <taxon>Robiginitomaculaceae</taxon>
        <taxon>Algimonas</taxon>
    </lineage>
</organism>
<evidence type="ECO:0000313" key="8">
    <source>
        <dbReference type="EMBL" id="GHA82822.1"/>
    </source>
</evidence>
<evidence type="ECO:0000256" key="3">
    <source>
        <dbReference type="ARBA" id="ARBA00022793"/>
    </source>
</evidence>
<keyword evidence="5 7" id="KW-0456">Lyase</keyword>
<dbReference type="GO" id="GO:0016831">
    <property type="term" value="F:carboxy-lyase activity"/>
    <property type="evidence" value="ECO:0007669"/>
    <property type="project" value="UniProtKB-KW"/>
</dbReference>
<reference evidence="8" key="2">
    <citation type="submission" date="2020-09" db="EMBL/GenBank/DDBJ databases">
        <authorList>
            <person name="Sun Q."/>
            <person name="Kim S."/>
        </authorList>
    </citation>
    <scope>NUCLEOTIDE SEQUENCE</scope>
    <source>
        <strain evidence="8">KCTC 32513</strain>
    </source>
</reference>
<comment type="cofactor">
    <cofactor evidence="1 6 7">
        <name>pyridoxal 5'-phosphate</name>
        <dbReference type="ChEBI" id="CHEBI:597326"/>
    </cofactor>
</comment>
<comment type="similarity">
    <text evidence="2 7">Belongs to the group II decarboxylase family.</text>
</comment>
<evidence type="ECO:0000256" key="4">
    <source>
        <dbReference type="ARBA" id="ARBA00022898"/>
    </source>
</evidence>
<accession>A0A8J3G011</accession>
<dbReference type="InterPro" id="IPR002129">
    <property type="entry name" value="PyrdxlP-dep_de-COase"/>
</dbReference>